<dbReference type="Proteomes" id="UP000095283">
    <property type="component" value="Unplaced"/>
</dbReference>
<keyword evidence="2" id="KW-1185">Reference proteome</keyword>
<reference evidence="3" key="1">
    <citation type="submission" date="2016-11" db="UniProtKB">
        <authorList>
            <consortium name="WormBaseParasite"/>
        </authorList>
    </citation>
    <scope>IDENTIFICATION</scope>
</reference>
<feature type="compositionally biased region" description="Basic and acidic residues" evidence="1">
    <location>
        <begin position="9"/>
        <end position="21"/>
    </location>
</feature>
<organism evidence="2 3">
    <name type="scientific">Heterorhabditis bacteriophora</name>
    <name type="common">Entomopathogenic nematode worm</name>
    <dbReference type="NCBI Taxonomy" id="37862"/>
    <lineage>
        <taxon>Eukaryota</taxon>
        <taxon>Metazoa</taxon>
        <taxon>Ecdysozoa</taxon>
        <taxon>Nematoda</taxon>
        <taxon>Chromadorea</taxon>
        <taxon>Rhabditida</taxon>
        <taxon>Rhabditina</taxon>
        <taxon>Rhabditomorpha</taxon>
        <taxon>Strongyloidea</taxon>
        <taxon>Heterorhabditidae</taxon>
        <taxon>Heterorhabditis</taxon>
    </lineage>
</organism>
<sequence>MADPFAVKNEIKRDHVNDQHSSKFSSKNNWGFDGPLTEWPDEEYTSKLPKRINMRTTTPYYEEIDPKRNGLLKDIGSIGRKVIQSGKEM</sequence>
<proteinExistence type="predicted"/>
<dbReference type="AlphaFoldDB" id="A0A1I7XUC0"/>
<evidence type="ECO:0000313" key="3">
    <source>
        <dbReference type="WBParaSite" id="Hba_21116"/>
    </source>
</evidence>
<protein>
    <submittedName>
        <fullName evidence="3">Uncharacterized protein</fullName>
    </submittedName>
</protein>
<evidence type="ECO:0000313" key="2">
    <source>
        <dbReference type="Proteomes" id="UP000095283"/>
    </source>
</evidence>
<name>A0A1I7XUC0_HETBA</name>
<dbReference type="WBParaSite" id="Hba_21116">
    <property type="protein sequence ID" value="Hba_21116"/>
    <property type="gene ID" value="Hba_21116"/>
</dbReference>
<accession>A0A1I7XUC0</accession>
<feature type="region of interest" description="Disordered" evidence="1">
    <location>
        <begin position="1"/>
        <end position="28"/>
    </location>
</feature>
<evidence type="ECO:0000256" key="1">
    <source>
        <dbReference type="SAM" id="MobiDB-lite"/>
    </source>
</evidence>